<accession>A0AAU9LG22</accession>
<gene>
    <name evidence="2" type="ORF">LVIROSA_LOCUS1232</name>
</gene>
<name>A0AAU9LG22_9ASTR</name>
<organism evidence="2 3">
    <name type="scientific">Lactuca virosa</name>
    <dbReference type="NCBI Taxonomy" id="75947"/>
    <lineage>
        <taxon>Eukaryota</taxon>
        <taxon>Viridiplantae</taxon>
        <taxon>Streptophyta</taxon>
        <taxon>Embryophyta</taxon>
        <taxon>Tracheophyta</taxon>
        <taxon>Spermatophyta</taxon>
        <taxon>Magnoliopsida</taxon>
        <taxon>eudicotyledons</taxon>
        <taxon>Gunneridae</taxon>
        <taxon>Pentapetalae</taxon>
        <taxon>asterids</taxon>
        <taxon>campanulids</taxon>
        <taxon>Asterales</taxon>
        <taxon>Asteraceae</taxon>
        <taxon>Cichorioideae</taxon>
        <taxon>Cichorieae</taxon>
        <taxon>Lactucinae</taxon>
        <taxon>Lactuca</taxon>
    </lineage>
</organism>
<dbReference type="PANTHER" id="PTHR34724">
    <property type="entry name" value="OS12G0596101 PROTEIN"/>
    <property type="match status" value="1"/>
</dbReference>
<protein>
    <submittedName>
        <fullName evidence="2">Uncharacterized protein</fullName>
    </submittedName>
</protein>
<sequence length="124" mass="13535">MVEAVTAVFPVRVSFRQRGSLAELEMTRFRSRLLQTPSYIKPQKLTNSSQKKLITTTMCYKVECKKCGLTGWGGCGEHLRPLYASIDTGKHCMCRSWPGVVIPSSGKPSASTTKTTTTTTTAAG</sequence>
<dbReference type="EMBL" id="CAKMRJ010000001">
    <property type="protein sequence ID" value="CAH1413262.1"/>
    <property type="molecule type" value="Genomic_DNA"/>
</dbReference>
<keyword evidence="3" id="KW-1185">Reference proteome</keyword>
<comment type="caution">
    <text evidence="2">The sequence shown here is derived from an EMBL/GenBank/DDBJ whole genome shotgun (WGS) entry which is preliminary data.</text>
</comment>
<proteinExistence type="predicted"/>
<dbReference type="AlphaFoldDB" id="A0AAU9LG22"/>
<reference evidence="2 3" key="1">
    <citation type="submission" date="2022-01" db="EMBL/GenBank/DDBJ databases">
        <authorList>
            <person name="Xiong W."/>
            <person name="Schranz E."/>
        </authorList>
    </citation>
    <scope>NUCLEOTIDE SEQUENCE [LARGE SCALE GENOMIC DNA]</scope>
</reference>
<evidence type="ECO:0000313" key="3">
    <source>
        <dbReference type="Proteomes" id="UP001157418"/>
    </source>
</evidence>
<dbReference type="PANTHER" id="PTHR34724:SF2">
    <property type="entry name" value="OS12G0596101 PROTEIN"/>
    <property type="match status" value="1"/>
</dbReference>
<evidence type="ECO:0000256" key="1">
    <source>
        <dbReference type="SAM" id="MobiDB-lite"/>
    </source>
</evidence>
<evidence type="ECO:0000313" key="2">
    <source>
        <dbReference type="EMBL" id="CAH1413262.1"/>
    </source>
</evidence>
<feature type="region of interest" description="Disordered" evidence="1">
    <location>
        <begin position="104"/>
        <end position="124"/>
    </location>
</feature>
<dbReference type="Proteomes" id="UP001157418">
    <property type="component" value="Unassembled WGS sequence"/>
</dbReference>